<dbReference type="AlphaFoldDB" id="A0A9W9ZCR7"/>
<feature type="domain" description="F5/8 type C" evidence="6">
    <location>
        <begin position="367"/>
        <end position="506"/>
    </location>
</feature>
<keyword evidence="9" id="KW-1185">Reference proteome</keyword>
<keyword evidence="3 5" id="KW-1133">Transmembrane helix</keyword>
<dbReference type="Proteomes" id="UP001163046">
    <property type="component" value="Unassembled WGS sequence"/>
</dbReference>
<dbReference type="SMART" id="SM00231">
    <property type="entry name" value="FA58C"/>
    <property type="match status" value="6"/>
</dbReference>
<feature type="domain" description="G-protein coupled receptors family 1 profile" evidence="7">
    <location>
        <begin position="1"/>
        <end position="140"/>
    </location>
</feature>
<feature type="domain" description="F5/8 type C" evidence="6">
    <location>
        <begin position="509"/>
        <end position="653"/>
    </location>
</feature>
<organism evidence="8 9">
    <name type="scientific">Desmophyllum pertusum</name>
    <dbReference type="NCBI Taxonomy" id="174260"/>
    <lineage>
        <taxon>Eukaryota</taxon>
        <taxon>Metazoa</taxon>
        <taxon>Cnidaria</taxon>
        <taxon>Anthozoa</taxon>
        <taxon>Hexacorallia</taxon>
        <taxon>Scleractinia</taxon>
        <taxon>Caryophylliina</taxon>
        <taxon>Caryophylliidae</taxon>
        <taxon>Desmophyllum</taxon>
    </lineage>
</organism>
<evidence type="ECO:0000256" key="2">
    <source>
        <dbReference type="ARBA" id="ARBA00022692"/>
    </source>
</evidence>
<comment type="caution">
    <text evidence="8">The sequence shown here is derived from an EMBL/GenBank/DDBJ whole genome shotgun (WGS) entry which is preliminary data.</text>
</comment>
<evidence type="ECO:0000259" key="7">
    <source>
        <dbReference type="PROSITE" id="PS50262"/>
    </source>
</evidence>
<dbReference type="OrthoDB" id="5973089at2759"/>
<feature type="domain" description="F5/8 type C" evidence="6">
    <location>
        <begin position="1153"/>
        <end position="1237"/>
    </location>
</feature>
<dbReference type="InterPro" id="IPR000276">
    <property type="entry name" value="GPCR_Rhodpsn"/>
</dbReference>
<accession>A0A9W9ZCR7</accession>
<proteinExistence type="predicted"/>
<dbReference type="PROSITE" id="PS01286">
    <property type="entry name" value="FA58C_2"/>
    <property type="match status" value="1"/>
</dbReference>
<keyword evidence="2 5" id="KW-0812">Transmembrane</keyword>
<dbReference type="InterPro" id="IPR017452">
    <property type="entry name" value="GPCR_Rhodpsn_7TM"/>
</dbReference>
<dbReference type="SUPFAM" id="SSF49785">
    <property type="entry name" value="Galactose-binding domain-like"/>
    <property type="match status" value="8"/>
</dbReference>
<feature type="domain" description="F5/8 type C" evidence="6">
    <location>
        <begin position="657"/>
        <end position="804"/>
    </location>
</feature>
<evidence type="ECO:0000313" key="8">
    <source>
        <dbReference type="EMBL" id="KAJ7379101.1"/>
    </source>
</evidence>
<evidence type="ECO:0000259" key="6">
    <source>
        <dbReference type="PROSITE" id="PS50022"/>
    </source>
</evidence>
<dbReference type="InterPro" id="IPR008979">
    <property type="entry name" value="Galactose-bd-like_sf"/>
</dbReference>
<dbReference type="PROSITE" id="PS01285">
    <property type="entry name" value="FA58C_1"/>
    <property type="match status" value="2"/>
</dbReference>
<gene>
    <name evidence="8" type="ORF">OS493_018900</name>
</gene>
<dbReference type="CDD" id="cd00057">
    <property type="entry name" value="FA58C"/>
    <property type="match status" value="4"/>
</dbReference>
<dbReference type="GO" id="GO:0004930">
    <property type="term" value="F:G protein-coupled receptor activity"/>
    <property type="evidence" value="ECO:0007669"/>
    <property type="project" value="InterPro"/>
</dbReference>
<dbReference type="SUPFAM" id="SSF81321">
    <property type="entry name" value="Family A G protein-coupled receptor-like"/>
    <property type="match status" value="1"/>
</dbReference>
<dbReference type="PROSITE" id="PS50262">
    <property type="entry name" value="G_PROTEIN_RECEP_F1_2"/>
    <property type="match status" value="1"/>
</dbReference>
<comment type="subcellular location">
    <subcellularLocation>
        <location evidence="1">Membrane</location>
    </subcellularLocation>
</comment>
<feature type="transmembrane region" description="Helical" evidence="5">
    <location>
        <begin position="36"/>
        <end position="59"/>
    </location>
</feature>
<keyword evidence="4 5" id="KW-0472">Membrane</keyword>
<feature type="domain" description="F5/8 type C" evidence="6">
    <location>
        <begin position="810"/>
        <end position="969"/>
    </location>
</feature>
<dbReference type="FunFam" id="2.60.120.260:FF:000016">
    <property type="entry name" value="Contactin-associated protein-like 4 isoform 1"/>
    <property type="match status" value="2"/>
</dbReference>
<dbReference type="PANTHER" id="PTHR24543:SF336">
    <property type="entry name" value="F5_8 TYPE C DOMAIN-CONTAINING PROTEIN"/>
    <property type="match status" value="1"/>
</dbReference>
<dbReference type="InterPro" id="IPR000421">
    <property type="entry name" value="FA58C"/>
</dbReference>
<name>A0A9W9ZCR7_9CNID</name>
<sequence length="1237" mass="140002">MMEIEVRGGTTVCFANVLEVFPTVEDFYKFKIAENIIITGVTLAITVGLYVAIGVKLLLRRLPGDQQEVNTRHSEAVARRVVRMMVCVVLVFCLCWSPNWILSTVCNFIDPRRKVCRDPNAGFVKLVVAYSNSAITPFIYPIFSENFRTSFKRILRGMFCCKRGTQVRGNEDDDTTKYVKLGYVIRARHVRVRPLSWMENMCMRIELYGCTARGLNTIGFEAGKIANSSLNASSVLNKYHKPGYARLNTVIEGGAWCARETNTSQYFQVDLIEIHKLRNVILQGKYSGPAEEQGWVTKFSVTYSNDGIMWSQQVQGGLEVFEGNNLDHKTKNHEMSPSLHTRFVRLHAVEWHQLICMRIELMGCKACAEPLGLETGKLHGDYLSGSSKGALWTSIRLNNNKPWTGATGDTQEYIQVVIKPYGKTVTALAIEGYSHLVTSFTLRTSEDATEWNDYTVNGNIEVLFGCTTQYQTSRTTLPKNISSRYIRLHPRTWVQSIHISLELYGCDECAEPLGMVSGLIPDSNIRASSFKVGGEPYRARLGYGSGWIPSSFSSSEYLEVDLGEPKVITYVEIEGDSHNAYWLHSFFLDYRMSSEESWKKYQPRGSSEAIRGLYMRDMVKKIAMDQKLEARFIKIRVKDWQRGASLKLELYGCDKVCSDEVGIGSWIIKEPAFTASSYLSSRSYPWMARLHGRESWCPGKNDTQPFLQVDIGRPYRLRFIATQGVYSGSNNSAWVQQYTLDFRGEHSSRISYAENGNTKIFTGNADGTSIVKNQLMNVTNVRYIRLHPKKWHIHACVRIELYGCKVFNELSLTPLGMSDHRIADSDILASDSHESIMHGTHGPWLARLHNGSGCWVFPKAENFLLVDLGEGLTSVGGVATQGCNNQVIVMYGYVLEYLLSFSDDGAGWYYYREGRAPIKVFSGNTYKEQDVPVRHVFIRELNTRYVKFHVTRWLTDLYLPALRVEIYGHRTGENLNVDLIYHRTAQKANLMQIVKELREGSPGARFSKGRGSSHGRVAFGCEHFLQCVKLPISADTTGQHTSGNKTWCAEFDDDMQYLEIDLKRNSYITDIITQGAVVEEAWVENYTISFGHSGDIWRQYKESDSLKVFQANNDSTSTVTRQFMKQVLARFIRIYPVSWTAHVCMRVDIRSMGRSAPLGIQKQKIDDSAMTASSHAGSGNEPRRARLDLGFQSEAWRAGEDNGEQYLQIDLGTNHNITHVATQGSPRDERKLLGNKV</sequence>
<evidence type="ECO:0000256" key="3">
    <source>
        <dbReference type="ARBA" id="ARBA00022989"/>
    </source>
</evidence>
<evidence type="ECO:0000256" key="4">
    <source>
        <dbReference type="ARBA" id="ARBA00023136"/>
    </source>
</evidence>
<evidence type="ECO:0000313" key="9">
    <source>
        <dbReference type="Proteomes" id="UP001163046"/>
    </source>
</evidence>
<dbReference type="PANTHER" id="PTHR24543">
    <property type="entry name" value="MULTICOPPER OXIDASE-RELATED"/>
    <property type="match status" value="1"/>
</dbReference>
<feature type="domain" description="F5/8 type C" evidence="6">
    <location>
        <begin position="210"/>
        <end position="364"/>
    </location>
</feature>
<protein>
    <submittedName>
        <fullName evidence="8">Uncharacterized protein</fullName>
    </submittedName>
</protein>
<reference evidence="8" key="1">
    <citation type="submission" date="2023-01" db="EMBL/GenBank/DDBJ databases">
        <title>Genome assembly of the deep-sea coral Lophelia pertusa.</title>
        <authorList>
            <person name="Herrera S."/>
            <person name="Cordes E."/>
        </authorList>
    </citation>
    <scope>NUCLEOTIDE SEQUENCE</scope>
    <source>
        <strain evidence="8">USNM1676648</strain>
        <tissue evidence="8">Polyp</tissue>
    </source>
</reference>
<dbReference type="PRINTS" id="PR00237">
    <property type="entry name" value="GPCRRHODOPSN"/>
</dbReference>
<dbReference type="Pfam" id="PF00001">
    <property type="entry name" value="7tm_1"/>
    <property type="match status" value="1"/>
</dbReference>
<dbReference type="GO" id="GO:0016020">
    <property type="term" value="C:membrane"/>
    <property type="evidence" value="ECO:0007669"/>
    <property type="project" value="UniProtKB-SubCell"/>
</dbReference>
<dbReference type="Pfam" id="PF00754">
    <property type="entry name" value="F5_F8_type_C"/>
    <property type="match status" value="7"/>
</dbReference>
<feature type="transmembrane region" description="Helical" evidence="5">
    <location>
        <begin position="80"/>
        <end position="102"/>
    </location>
</feature>
<dbReference type="PROSITE" id="PS50022">
    <property type="entry name" value="FA58C_3"/>
    <property type="match status" value="7"/>
</dbReference>
<dbReference type="Gene3D" id="1.20.1070.10">
    <property type="entry name" value="Rhodopsin 7-helix transmembrane proteins"/>
    <property type="match status" value="1"/>
</dbReference>
<evidence type="ECO:0000256" key="1">
    <source>
        <dbReference type="ARBA" id="ARBA00004370"/>
    </source>
</evidence>
<dbReference type="EMBL" id="MU826360">
    <property type="protein sequence ID" value="KAJ7379101.1"/>
    <property type="molecule type" value="Genomic_DNA"/>
</dbReference>
<dbReference type="Gene3D" id="2.60.120.260">
    <property type="entry name" value="Galactose-binding domain-like"/>
    <property type="match status" value="8"/>
</dbReference>
<evidence type="ECO:0000256" key="5">
    <source>
        <dbReference type="SAM" id="Phobius"/>
    </source>
</evidence>
<feature type="domain" description="F5/8 type C" evidence="6">
    <location>
        <begin position="1047"/>
        <end position="1152"/>
    </location>
</feature>